<dbReference type="Gene3D" id="1.10.10.10">
    <property type="entry name" value="Winged helix-like DNA-binding domain superfamily/Winged helix DNA-binding domain"/>
    <property type="match status" value="1"/>
</dbReference>
<gene>
    <name evidence="5" type="ORF">ACFQ1S_21670</name>
</gene>
<evidence type="ECO:0000256" key="1">
    <source>
        <dbReference type="ARBA" id="ARBA00023015"/>
    </source>
</evidence>
<dbReference type="InterPro" id="IPR036390">
    <property type="entry name" value="WH_DNA-bd_sf"/>
</dbReference>
<feature type="domain" description="HTH hxlR-type" evidence="4">
    <location>
        <begin position="24"/>
        <end position="122"/>
    </location>
</feature>
<dbReference type="EMBL" id="JBHTIS010001329">
    <property type="protein sequence ID" value="MFD1047955.1"/>
    <property type="molecule type" value="Genomic_DNA"/>
</dbReference>
<dbReference type="PANTHER" id="PTHR33204:SF39">
    <property type="entry name" value="TRANSCRIPTIONAL REGULATORY PROTEIN"/>
    <property type="match status" value="1"/>
</dbReference>
<proteinExistence type="predicted"/>
<dbReference type="PROSITE" id="PS51118">
    <property type="entry name" value="HTH_HXLR"/>
    <property type="match status" value="1"/>
</dbReference>
<dbReference type="SUPFAM" id="SSF46785">
    <property type="entry name" value="Winged helix' DNA-binding domain"/>
    <property type="match status" value="1"/>
</dbReference>
<evidence type="ECO:0000313" key="5">
    <source>
        <dbReference type="EMBL" id="MFD1047955.1"/>
    </source>
</evidence>
<dbReference type="Proteomes" id="UP001597045">
    <property type="component" value="Unassembled WGS sequence"/>
</dbReference>
<keyword evidence="1" id="KW-0805">Transcription regulation</keyword>
<dbReference type="Pfam" id="PF01638">
    <property type="entry name" value="HxlR"/>
    <property type="match status" value="1"/>
</dbReference>
<keyword evidence="3" id="KW-0804">Transcription</keyword>
<protein>
    <submittedName>
        <fullName evidence="5">Winged helix-turn-helix transcriptional regulator</fullName>
    </submittedName>
</protein>
<evidence type="ECO:0000313" key="6">
    <source>
        <dbReference type="Proteomes" id="UP001597045"/>
    </source>
</evidence>
<evidence type="ECO:0000256" key="3">
    <source>
        <dbReference type="ARBA" id="ARBA00023163"/>
    </source>
</evidence>
<dbReference type="PANTHER" id="PTHR33204">
    <property type="entry name" value="TRANSCRIPTIONAL REGULATOR, MARR FAMILY"/>
    <property type="match status" value="1"/>
</dbReference>
<sequence>MVTRSAAERRAEAKVVYNAFVATCPTRQVLATISDKWVCLVIAALAQGSKRHGEILGTVAGASQKMLTQTLRQLEKDGLVTRTVTPTVPLRVDYELTDLGRTLVPVLAAVKTWAETHIGEIMAARDSYEQAKQ</sequence>
<dbReference type="InterPro" id="IPR002577">
    <property type="entry name" value="HTH_HxlR"/>
</dbReference>
<dbReference type="InterPro" id="IPR036388">
    <property type="entry name" value="WH-like_DNA-bd_sf"/>
</dbReference>
<keyword evidence="6" id="KW-1185">Reference proteome</keyword>
<keyword evidence="2" id="KW-0238">DNA-binding</keyword>
<evidence type="ECO:0000259" key="4">
    <source>
        <dbReference type="PROSITE" id="PS51118"/>
    </source>
</evidence>
<accession>A0ABW3MB01</accession>
<comment type="caution">
    <text evidence="5">The sequence shown here is derived from an EMBL/GenBank/DDBJ whole genome shotgun (WGS) entry which is preliminary data.</text>
</comment>
<reference evidence="6" key="1">
    <citation type="journal article" date="2019" name="Int. J. Syst. Evol. Microbiol.">
        <title>The Global Catalogue of Microorganisms (GCM) 10K type strain sequencing project: providing services to taxonomists for standard genome sequencing and annotation.</title>
        <authorList>
            <consortium name="The Broad Institute Genomics Platform"/>
            <consortium name="The Broad Institute Genome Sequencing Center for Infectious Disease"/>
            <person name="Wu L."/>
            <person name="Ma J."/>
        </authorList>
    </citation>
    <scope>NUCLEOTIDE SEQUENCE [LARGE SCALE GENOMIC DNA]</scope>
    <source>
        <strain evidence="6">JCM 31486</strain>
    </source>
</reference>
<name>A0ABW3MB01_9PSEU</name>
<evidence type="ECO:0000256" key="2">
    <source>
        <dbReference type="ARBA" id="ARBA00023125"/>
    </source>
</evidence>
<organism evidence="5 6">
    <name type="scientific">Kibdelosporangium lantanae</name>
    <dbReference type="NCBI Taxonomy" id="1497396"/>
    <lineage>
        <taxon>Bacteria</taxon>
        <taxon>Bacillati</taxon>
        <taxon>Actinomycetota</taxon>
        <taxon>Actinomycetes</taxon>
        <taxon>Pseudonocardiales</taxon>
        <taxon>Pseudonocardiaceae</taxon>
        <taxon>Kibdelosporangium</taxon>
    </lineage>
</organism>